<dbReference type="GO" id="GO:0008168">
    <property type="term" value="F:methyltransferase activity"/>
    <property type="evidence" value="ECO:0007669"/>
    <property type="project" value="UniProtKB-KW"/>
</dbReference>
<dbReference type="GO" id="GO:0032259">
    <property type="term" value="P:methylation"/>
    <property type="evidence" value="ECO:0007669"/>
    <property type="project" value="UniProtKB-KW"/>
</dbReference>
<dbReference type="SUPFAM" id="SSF53335">
    <property type="entry name" value="S-adenosyl-L-methionine-dependent methyltransferases"/>
    <property type="match status" value="1"/>
</dbReference>
<dbReference type="InterPro" id="IPR029063">
    <property type="entry name" value="SAM-dependent_MTases_sf"/>
</dbReference>
<dbReference type="EMBL" id="JAVLVT010000005">
    <property type="protein sequence ID" value="MDS1271025.1"/>
    <property type="molecule type" value="Genomic_DNA"/>
</dbReference>
<proteinExistence type="predicted"/>
<sequence>MAERAGWWPAAADAVDPPDVDFTTPNMARVYDYVLGGKDNFAVDRAVGDEILRRLPEVRLGVQQQRALLRRAVRLMVEDLGIRQLIDIGAGLPTADNVHEIARRHAPGTRVVYVDNDPVVLAHGRAILADAPEVCVVEGDITRPEEILAHPQTRGLIDLTEPVGLVLCGILHHVSEEEGPQDLVRRLCAPLPVGSHVLLHHLRDPGSAAAAELQQAFRAATGRGEFRSDARVASLLDGLDLLEPGLVPVCRWRPDHEVPESDEHPVLQLALAALARKSRPTLP</sequence>
<evidence type="ECO:0000313" key="1">
    <source>
        <dbReference type="EMBL" id="MDS1271025.1"/>
    </source>
</evidence>
<dbReference type="PIRSF" id="PIRSF017393">
    <property type="entry name" value="MTase_SAV2177"/>
    <property type="match status" value="1"/>
</dbReference>
<gene>
    <name evidence="1" type="ORF">RIF23_12020</name>
</gene>
<comment type="caution">
    <text evidence="1">The sequence shown here is derived from an EMBL/GenBank/DDBJ whole genome shotgun (WGS) entry which is preliminary data.</text>
</comment>
<reference evidence="2" key="1">
    <citation type="submission" date="2023-07" db="EMBL/GenBank/DDBJ databases">
        <title>Novel species in the genus Lipingzhangella isolated from Sambhar Salt Lake.</title>
        <authorList>
            <person name="Jiya N."/>
            <person name="Kajale S."/>
            <person name="Sharma A."/>
        </authorList>
    </citation>
    <scope>NUCLEOTIDE SEQUENCE [LARGE SCALE GENOMIC DNA]</scope>
    <source>
        <strain evidence="2">LS1_29</strain>
    </source>
</reference>
<dbReference type="InterPro" id="IPR006764">
    <property type="entry name" value="SAM_dep_MeTrfase_SAV2177_type"/>
</dbReference>
<keyword evidence="2" id="KW-1185">Reference proteome</keyword>
<dbReference type="Proteomes" id="UP001250214">
    <property type="component" value="Unassembled WGS sequence"/>
</dbReference>
<dbReference type="EC" id="2.1.1.-" evidence="1"/>
<accession>A0ABU2H859</accession>
<dbReference type="Pfam" id="PF04672">
    <property type="entry name" value="Methyltransf_19"/>
    <property type="match status" value="1"/>
</dbReference>
<name>A0ABU2H859_9ACTN</name>
<evidence type="ECO:0000313" key="2">
    <source>
        <dbReference type="Proteomes" id="UP001250214"/>
    </source>
</evidence>
<keyword evidence="1" id="KW-0489">Methyltransferase</keyword>
<dbReference type="RefSeq" id="WP_310912577.1">
    <property type="nucleotide sequence ID" value="NZ_JAVLVT010000005.1"/>
</dbReference>
<keyword evidence="1" id="KW-0808">Transferase</keyword>
<protein>
    <submittedName>
        <fullName evidence="1">SAM-dependent methyltransferase</fullName>
        <ecNumber evidence="1">2.1.1.-</ecNumber>
    </submittedName>
</protein>
<dbReference type="Gene3D" id="3.40.50.150">
    <property type="entry name" value="Vaccinia Virus protein VP39"/>
    <property type="match status" value="1"/>
</dbReference>
<organism evidence="1 2">
    <name type="scientific">Lipingzhangella rawalii</name>
    <dbReference type="NCBI Taxonomy" id="2055835"/>
    <lineage>
        <taxon>Bacteria</taxon>
        <taxon>Bacillati</taxon>
        <taxon>Actinomycetota</taxon>
        <taxon>Actinomycetes</taxon>
        <taxon>Streptosporangiales</taxon>
        <taxon>Nocardiopsidaceae</taxon>
        <taxon>Lipingzhangella</taxon>
    </lineage>
</organism>